<dbReference type="InterPro" id="IPR002293">
    <property type="entry name" value="AA/rel_permease1"/>
</dbReference>
<feature type="transmembrane region" description="Helical" evidence="6">
    <location>
        <begin position="9"/>
        <end position="30"/>
    </location>
</feature>
<evidence type="ECO:0000256" key="3">
    <source>
        <dbReference type="ARBA" id="ARBA00022692"/>
    </source>
</evidence>
<feature type="transmembrane region" description="Helical" evidence="6">
    <location>
        <begin position="229"/>
        <end position="250"/>
    </location>
</feature>
<dbReference type="InterPro" id="IPR050367">
    <property type="entry name" value="APC_superfamily"/>
</dbReference>
<dbReference type="PANTHER" id="PTHR42770:SF18">
    <property type="entry name" value="ARGININE_AGMATINE ANTIPORTER"/>
    <property type="match status" value="1"/>
</dbReference>
<evidence type="ECO:0000256" key="5">
    <source>
        <dbReference type="ARBA" id="ARBA00023136"/>
    </source>
</evidence>
<evidence type="ECO:0000313" key="8">
    <source>
        <dbReference type="Proteomes" id="UP000184035"/>
    </source>
</evidence>
<dbReference type="RefSeq" id="WP_072897584.1">
    <property type="nucleotide sequence ID" value="NZ_FQVM01000035.1"/>
</dbReference>
<dbReference type="EMBL" id="FQVM01000035">
    <property type="protein sequence ID" value="SHF11878.1"/>
    <property type="molecule type" value="Genomic_DNA"/>
</dbReference>
<accession>A0A1M4Z1P7</accession>
<organism evidence="7 8">
    <name type="scientific">Clostridium fallax</name>
    <dbReference type="NCBI Taxonomy" id="1533"/>
    <lineage>
        <taxon>Bacteria</taxon>
        <taxon>Bacillati</taxon>
        <taxon>Bacillota</taxon>
        <taxon>Clostridia</taxon>
        <taxon>Eubacteriales</taxon>
        <taxon>Clostridiaceae</taxon>
        <taxon>Clostridium</taxon>
    </lineage>
</organism>
<dbReference type="GO" id="GO:0005886">
    <property type="term" value="C:plasma membrane"/>
    <property type="evidence" value="ECO:0007669"/>
    <property type="project" value="UniProtKB-SubCell"/>
</dbReference>
<feature type="transmembrane region" description="Helical" evidence="6">
    <location>
        <begin position="323"/>
        <end position="344"/>
    </location>
</feature>
<evidence type="ECO:0000256" key="1">
    <source>
        <dbReference type="ARBA" id="ARBA00004651"/>
    </source>
</evidence>
<name>A0A1M4Z1P7_9CLOT</name>
<dbReference type="OrthoDB" id="178667at2"/>
<feature type="transmembrane region" description="Helical" evidence="6">
    <location>
        <begin position="42"/>
        <end position="64"/>
    </location>
</feature>
<evidence type="ECO:0000313" key="7">
    <source>
        <dbReference type="EMBL" id="SHF11878.1"/>
    </source>
</evidence>
<feature type="transmembrane region" description="Helical" evidence="6">
    <location>
        <begin position="277"/>
        <end position="302"/>
    </location>
</feature>
<evidence type="ECO:0000256" key="2">
    <source>
        <dbReference type="ARBA" id="ARBA00022475"/>
    </source>
</evidence>
<keyword evidence="5 6" id="KW-0472">Membrane</keyword>
<feature type="transmembrane region" description="Helical" evidence="6">
    <location>
        <begin position="384"/>
        <end position="408"/>
    </location>
</feature>
<feature type="transmembrane region" description="Helical" evidence="6">
    <location>
        <begin position="195"/>
        <end position="217"/>
    </location>
</feature>
<keyword evidence="3 6" id="KW-0812">Transmembrane</keyword>
<reference evidence="7 8" key="1">
    <citation type="submission" date="2016-11" db="EMBL/GenBank/DDBJ databases">
        <authorList>
            <person name="Jaros S."/>
            <person name="Januszkiewicz K."/>
            <person name="Wedrychowicz H."/>
        </authorList>
    </citation>
    <scope>NUCLEOTIDE SEQUENCE [LARGE SCALE GENOMIC DNA]</scope>
    <source>
        <strain evidence="7 8">DSM 2631</strain>
    </source>
</reference>
<sequence>MNNKLKKEIGLFVATALVIGNMMGAGIFMLPKQLAQVGGVGSSIIAWIITGIGAMTLAITFANLGSKIPKSGGIVDYSKNAFGDFMGFMTGWLYWNGSWIGNTTLFVVILSYFGQVFTTLTNSPLIGFLFCSAILWTFTYINIRGAKAASKLGTVITVFKICLFVFFIIIAAINFNKDNLMPMFPADRGVQTIPLTAAITLWAFMGLETASITSGEIKNPEKNVKRSTILGIGISTILYILISVLAMGAMPQSELAQTSAPISDIIAKFLGSGVVKYLNVAIAISICGTALGWLLSTARVAYAAGDQGIFPKAFAKLHPKYETPYIALIVGSTLVNIMFLMNFIQGLSNAYNFIVLLATISYLPIYAVTTIAEIMLLRKKTQKLSVLSIIKSSFRNIVGFIFAIWAISSAGGEAVMYGFLLMMLGVPVYAYMKIKRENTNDTTNQGFDDESKAS</sequence>
<dbReference type="AlphaFoldDB" id="A0A1M4Z1P7"/>
<dbReference type="Pfam" id="PF13520">
    <property type="entry name" value="AA_permease_2"/>
    <property type="match status" value="1"/>
</dbReference>
<feature type="transmembrane region" description="Helical" evidence="6">
    <location>
        <begin position="155"/>
        <end position="175"/>
    </location>
</feature>
<dbReference type="GO" id="GO:0022857">
    <property type="term" value="F:transmembrane transporter activity"/>
    <property type="evidence" value="ECO:0007669"/>
    <property type="project" value="InterPro"/>
</dbReference>
<comment type="subcellular location">
    <subcellularLocation>
        <location evidence="1">Cell membrane</location>
        <topology evidence="1">Multi-pass membrane protein</topology>
    </subcellularLocation>
</comment>
<feature type="transmembrane region" description="Helical" evidence="6">
    <location>
        <begin position="350"/>
        <end position="372"/>
    </location>
</feature>
<dbReference type="Proteomes" id="UP000184035">
    <property type="component" value="Unassembled WGS sequence"/>
</dbReference>
<feature type="transmembrane region" description="Helical" evidence="6">
    <location>
        <begin position="125"/>
        <end position="143"/>
    </location>
</feature>
<dbReference type="Gene3D" id="1.20.1740.10">
    <property type="entry name" value="Amino acid/polyamine transporter I"/>
    <property type="match status" value="1"/>
</dbReference>
<keyword evidence="8" id="KW-1185">Reference proteome</keyword>
<proteinExistence type="predicted"/>
<dbReference type="PANTHER" id="PTHR42770">
    <property type="entry name" value="AMINO ACID TRANSPORTER-RELATED"/>
    <property type="match status" value="1"/>
</dbReference>
<feature type="transmembrane region" description="Helical" evidence="6">
    <location>
        <begin position="414"/>
        <end position="432"/>
    </location>
</feature>
<gene>
    <name evidence="7" type="ORF">SAMN05443638_13516</name>
</gene>
<protein>
    <submittedName>
        <fullName evidence="7">Amino acid/polyamine/organocation transporter, APC superfamily</fullName>
    </submittedName>
</protein>
<evidence type="ECO:0000256" key="6">
    <source>
        <dbReference type="SAM" id="Phobius"/>
    </source>
</evidence>
<keyword evidence="4 6" id="KW-1133">Transmembrane helix</keyword>
<evidence type="ECO:0000256" key="4">
    <source>
        <dbReference type="ARBA" id="ARBA00022989"/>
    </source>
</evidence>
<dbReference type="STRING" id="1533.SAMN05443638_13516"/>
<feature type="transmembrane region" description="Helical" evidence="6">
    <location>
        <begin position="92"/>
        <end position="113"/>
    </location>
</feature>
<dbReference type="PIRSF" id="PIRSF006060">
    <property type="entry name" value="AA_transporter"/>
    <property type="match status" value="1"/>
</dbReference>
<keyword evidence="2" id="KW-1003">Cell membrane</keyword>